<dbReference type="InterPro" id="IPR006311">
    <property type="entry name" value="TAT_signal"/>
</dbReference>
<dbReference type="EMBL" id="JBGNYA010000001">
    <property type="protein sequence ID" value="MFA1611248.1"/>
    <property type="molecule type" value="Genomic_DNA"/>
</dbReference>
<accession>A0ABD5MBI5</accession>
<protein>
    <recommendedName>
        <fullName evidence="3">Twin-arginine translocation signal domain-containing protein</fullName>
    </recommendedName>
</protein>
<name>A0ABD5MBI5_9EURY</name>
<evidence type="ECO:0008006" key="3">
    <source>
        <dbReference type="Google" id="ProtNLM"/>
    </source>
</evidence>
<evidence type="ECO:0000313" key="2">
    <source>
        <dbReference type="Proteomes" id="UP001570511"/>
    </source>
</evidence>
<keyword evidence="2" id="KW-1185">Reference proteome</keyword>
<gene>
    <name evidence="1" type="ORF">OS889_09545</name>
</gene>
<sequence>MTDPLPSRRQFLGAVAASSLIATAGCLSSFDGRTDEADETTLALALSRSGDTLRDPFVVDLADTTPDWDEAAFEAVLDGETYTTQYRKPFFATPDDPVYARRDGTYYRLGSIVVGEAEAVHPILRLRCADSDTEDGADAVAADSLPEGDATAVRIAQMATRARGNPGGAPWGLVQRGGFVYRGTDRVESSELLANEPAFVTYRDRRYAVEISRETFYEPIYRAVAEPVADSPAEMEAILRARFVDARFDRADLSAGARDVVDAARRDAYEESHPYSAAYRELLRTMHKRAYLDGNIRKDAGVDDEGRTFLRYDGVYYDYRLAFREARS</sequence>
<organism evidence="1 2">
    <name type="scientific">Halobellus rubicundus</name>
    <dbReference type="NCBI Taxonomy" id="2996466"/>
    <lineage>
        <taxon>Archaea</taxon>
        <taxon>Methanobacteriati</taxon>
        <taxon>Methanobacteriota</taxon>
        <taxon>Stenosarchaea group</taxon>
        <taxon>Halobacteria</taxon>
        <taxon>Halobacteriales</taxon>
        <taxon>Haloferacaceae</taxon>
        <taxon>Halobellus</taxon>
    </lineage>
</organism>
<proteinExistence type="predicted"/>
<dbReference type="Proteomes" id="UP001570511">
    <property type="component" value="Unassembled WGS sequence"/>
</dbReference>
<evidence type="ECO:0000313" key="1">
    <source>
        <dbReference type="EMBL" id="MFA1611248.1"/>
    </source>
</evidence>
<dbReference type="PROSITE" id="PS51318">
    <property type="entry name" value="TAT"/>
    <property type="match status" value="1"/>
</dbReference>
<reference evidence="1 2" key="1">
    <citation type="submission" date="2024-08" db="EMBL/GenBank/DDBJ databases">
        <title>Halobellus sp. MBLA0158 whole genome sequence.</title>
        <authorList>
            <person name="Hwang C.Y."/>
            <person name="Cho E.-S."/>
            <person name="Seo M.-J."/>
        </authorList>
    </citation>
    <scope>NUCLEOTIDE SEQUENCE [LARGE SCALE GENOMIC DNA]</scope>
    <source>
        <strain evidence="1 2">MBLA0158</strain>
    </source>
</reference>
<comment type="caution">
    <text evidence="1">The sequence shown here is derived from an EMBL/GenBank/DDBJ whole genome shotgun (WGS) entry which is preliminary data.</text>
</comment>
<dbReference type="RefSeq" id="WP_372389403.1">
    <property type="nucleotide sequence ID" value="NZ_JBGNYA010000001.1"/>
</dbReference>
<dbReference type="AlphaFoldDB" id="A0ABD5MBI5"/>